<dbReference type="InterPro" id="IPR052309">
    <property type="entry name" value="C-type_Lectin_Domain_Fam1"/>
</dbReference>
<evidence type="ECO:0000313" key="7">
    <source>
        <dbReference type="Proteomes" id="UP000515129"/>
    </source>
</evidence>
<evidence type="ECO:0000256" key="1">
    <source>
        <dbReference type="ARBA" id="ARBA00022734"/>
    </source>
</evidence>
<reference evidence="8" key="1">
    <citation type="submission" date="2025-08" db="UniProtKB">
        <authorList>
            <consortium name="RefSeq"/>
        </authorList>
    </citation>
    <scope>IDENTIFICATION</scope>
    <source>
        <strain evidence="8">Wakin</strain>
        <tissue evidence="8">Muscle</tissue>
    </source>
</reference>
<feature type="compositionally biased region" description="Basic and acidic residues" evidence="5">
    <location>
        <begin position="31"/>
        <end position="52"/>
    </location>
</feature>
<keyword evidence="6" id="KW-0812">Transmembrane</keyword>
<keyword evidence="6" id="KW-0472">Membrane</keyword>
<dbReference type="SUPFAM" id="SSF56436">
    <property type="entry name" value="C-type lectin-like"/>
    <property type="match status" value="1"/>
</dbReference>
<dbReference type="InterPro" id="IPR016186">
    <property type="entry name" value="C-type_lectin-like/link_sf"/>
</dbReference>
<evidence type="ECO:0000256" key="4">
    <source>
        <dbReference type="SAM" id="Coils"/>
    </source>
</evidence>
<keyword evidence="1" id="KW-0430">Lectin</keyword>
<dbReference type="InterPro" id="IPR016187">
    <property type="entry name" value="CTDL_fold"/>
</dbReference>
<evidence type="ECO:0000256" key="3">
    <source>
        <dbReference type="ARBA" id="ARBA00023180"/>
    </source>
</evidence>
<evidence type="ECO:0000313" key="8">
    <source>
        <dbReference type="RefSeq" id="XP_026103825.1"/>
    </source>
</evidence>
<dbReference type="PANTHER" id="PTHR46490:SF6">
    <property type="entry name" value="ASIALOGLYCOPROTEIN RECEPTOR 1-LIKE-RELATED"/>
    <property type="match status" value="1"/>
</dbReference>
<evidence type="ECO:0000256" key="2">
    <source>
        <dbReference type="ARBA" id="ARBA00023157"/>
    </source>
</evidence>
<dbReference type="Gene3D" id="3.10.100.10">
    <property type="entry name" value="Mannose-Binding Protein A, subunit A"/>
    <property type="match status" value="1"/>
</dbReference>
<keyword evidence="6" id="KW-1133">Transmembrane helix</keyword>
<accession>A0A6P6N438</accession>
<dbReference type="AlphaFoldDB" id="A0A6P6N438"/>
<name>A0A6P6N438_CARAU</name>
<evidence type="ECO:0000256" key="6">
    <source>
        <dbReference type="SAM" id="Phobius"/>
    </source>
</evidence>
<feature type="coiled-coil region" evidence="4">
    <location>
        <begin position="100"/>
        <end position="148"/>
    </location>
</feature>
<organism evidence="7 8">
    <name type="scientific">Carassius auratus</name>
    <name type="common">Goldfish</name>
    <dbReference type="NCBI Taxonomy" id="7957"/>
    <lineage>
        <taxon>Eukaryota</taxon>
        <taxon>Metazoa</taxon>
        <taxon>Chordata</taxon>
        <taxon>Craniata</taxon>
        <taxon>Vertebrata</taxon>
        <taxon>Euteleostomi</taxon>
        <taxon>Actinopterygii</taxon>
        <taxon>Neopterygii</taxon>
        <taxon>Teleostei</taxon>
        <taxon>Ostariophysi</taxon>
        <taxon>Cypriniformes</taxon>
        <taxon>Cyprinidae</taxon>
        <taxon>Cyprininae</taxon>
        <taxon>Carassius</taxon>
    </lineage>
</organism>
<keyword evidence="4" id="KW-0175">Coiled coil</keyword>
<feature type="region of interest" description="Disordered" evidence="5">
    <location>
        <begin position="16"/>
        <end position="52"/>
    </location>
</feature>
<keyword evidence="2" id="KW-1015">Disulfide bond</keyword>
<dbReference type="Gene3D" id="1.20.5.400">
    <property type="match status" value="1"/>
</dbReference>
<sequence length="234" mass="26941">MSESIYGNINTDGIWEMGSRDGEEMNTNTKADTHDVRTGKEKQTSEHIRSDSVKSRSSRAAVVCLVLLCVLLLAAVIVLCVHIYTNNTHCTDDRKLLTKITNLTEQIDQIQTNYTNMTNERDGLLMRIDNLTKQKDQFSQERNQLRTILNETGELELLLLKTSFIIRCTVDGNHELIAEPFVVFTDGWLHSNFSFYFISLLKKSWSESRRYCTDRGADLIIINNREEQVSEKRK</sequence>
<keyword evidence="7" id="KW-1185">Reference proteome</keyword>
<keyword evidence="3" id="KW-0325">Glycoprotein</keyword>
<dbReference type="KEGG" id="caua:113075335"/>
<dbReference type="RefSeq" id="XP_026103825.1">
    <property type="nucleotide sequence ID" value="XM_026248040.1"/>
</dbReference>
<gene>
    <name evidence="8" type="primary">LOC113075335</name>
</gene>
<evidence type="ECO:0000256" key="5">
    <source>
        <dbReference type="SAM" id="MobiDB-lite"/>
    </source>
</evidence>
<dbReference type="Proteomes" id="UP000515129">
    <property type="component" value="Unplaced"/>
</dbReference>
<proteinExistence type="predicted"/>
<feature type="transmembrane region" description="Helical" evidence="6">
    <location>
        <begin position="60"/>
        <end position="84"/>
    </location>
</feature>
<dbReference type="GeneID" id="113075335"/>
<protein>
    <submittedName>
        <fullName evidence="8">C-type lectin domain family 12 member B-like</fullName>
    </submittedName>
</protein>
<dbReference type="GO" id="GO:0030246">
    <property type="term" value="F:carbohydrate binding"/>
    <property type="evidence" value="ECO:0007669"/>
    <property type="project" value="UniProtKB-KW"/>
</dbReference>
<dbReference type="OrthoDB" id="8950604at2759"/>
<dbReference type="PANTHER" id="PTHR46490">
    <property type="entry name" value="C-TYPE LECTIN DOMAIN FAMILY 12 MEMBER A-RELATED"/>
    <property type="match status" value="1"/>
</dbReference>